<gene>
    <name evidence="10" type="ORF">Cni_G29467</name>
</gene>
<dbReference type="FunFam" id="3.30.40.10:FF:000127">
    <property type="entry name" value="E3 ubiquitin-protein ligase RNF181"/>
    <property type="match status" value="1"/>
</dbReference>
<dbReference type="GO" id="GO:0061630">
    <property type="term" value="F:ubiquitin protein ligase activity"/>
    <property type="evidence" value="ECO:0007669"/>
    <property type="project" value="UniProtKB-EC"/>
</dbReference>
<evidence type="ECO:0000256" key="8">
    <source>
        <dbReference type="PROSITE-ProRule" id="PRU00175"/>
    </source>
</evidence>
<dbReference type="SMART" id="SM00184">
    <property type="entry name" value="RING"/>
    <property type="match status" value="1"/>
</dbReference>
<dbReference type="EC" id="2.3.2.27" evidence="2"/>
<keyword evidence="5 8" id="KW-0863">Zinc-finger</keyword>
<dbReference type="AlphaFoldDB" id="A0AAQ3L7C0"/>
<dbReference type="GO" id="GO:0016567">
    <property type="term" value="P:protein ubiquitination"/>
    <property type="evidence" value="ECO:0007669"/>
    <property type="project" value="UniProtKB-ARBA"/>
</dbReference>
<keyword evidence="11" id="KW-1185">Reference proteome</keyword>
<reference evidence="10 11" key="1">
    <citation type="submission" date="2023-10" db="EMBL/GenBank/DDBJ databases">
        <title>Chromosome-scale genome assembly provides insights into flower coloration mechanisms of Canna indica.</title>
        <authorList>
            <person name="Li C."/>
        </authorList>
    </citation>
    <scope>NUCLEOTIDE SEQUENCE [LARGE SCALE GENOMIC DNA]</scope>
    <source>
        <tissue evidence="10">Flower</tissue>
    </source>
</reference>
<dbReference type="GO" id="GO:0008270">
    <property type="term" value="F:zinc ion binding"/>
    <property type="evidence" value="ECO:0007669"/>
    <property type="project" value="UniProtKB-KW"/>
</dbReference>
<keyword evidence="4" id="KW-0479">Metal-binding</keyword>
<dbReference type="Gene3D" id="3.30.40.10">
    <property type="entry name" value="Zinc/RING finger domain, C3HC4 (zinc finger)"/>
    <property type="match status" value="1"/>
</dbReference>
<dbReference type="InterPro" id="IPR051834">
    <property type="entry name" value="RING_finger_E3_ligase"/>
</dbReference>
<dbReference type="InterPro" id="IPR011016">
    <property type="entry name" value="Znf_RING-CH"/>
</dbReference>
<dbReference type="SUPFAM" id="SSF57850">
    <property type="entry name" value="RING/U-box"/>
    <property type="match status" value="1"/>
</dbReference>
<accession>A0AAQ3L7C0</accession>
<evidence type="ECO:0000256" key="7">
    <source>
        <dbReference type="ARBA" id="ARBA00022833"/>
    </source>
</evidence>
<dbReference type="CDD" id="cd16454">
    <property type="entry name" value="RING-H2_PA-TM-RING"/>
    <property type="match status" value="1"/>
</dbReference>
<dbReference type="EMBL" id="CP136898">
    <property type="protein sequence ID" value="WOL20662.1"/>
    <property type="molecule type" value="Genomic_DNA"/>
</dbReference>
<evidence type="ECO:0000256" key="5">
    <source>
        <dbReference type="ARBA" id="ARBA00022771"/>
    </source>
</evidence>
<name>A0AAQ3L7C0_9LILI</name>
<evidence type="ECO:0000256" key="3">
    <source>
        <dbReference type="ARBA" id="ARBA00022679"/>
    </source>
</evidence>
<dbReference type="PROSITE" id="PS50089">
    <property type="entry name" value="ZF_RING_2"/>
    <property type="match status" value="1"/>
</dbReference>
<dbReference type="Proteomes" id="UP001327560">
    <property type="component" value="Chromosome 9"/>
</dbReference>
<evidence type="ECO:0000256" key="6">
    <source>
        <dbReference type="ARBA" id="ARBA00022786"/>
    </source>
</evidence>
<keyword evidence="6" id="KW-0833">Ubl conjugation pathway</keyword>
<organism evidence="10 11">
    <name type="scientific">Canna indica</name>
    <name type="common">Indian-shot</name>
    <dbReference type="NCBI Taxonomy" id="4628"/>
    <lineage>
        <taxon>Eukaryota</taxon>
        <taxon>Viridiplantae</taxon>
        <taxon>Streptophyta</taxon>
        <taxon>Embryophyta</taxon>
        <taxon>Tracheophyta</taxon>
        <taxon>Spermatophyta</taxon>
        <taxon>Magnoliopsida</taxon>
        <taxon>Liliopsida</taxon>
        <taxon>Zingiberales</taxon>
        <taxon>Cannaceae</taxon>
        <taxon>Canna</taxon>
    </lineage>
</organism>
<dbReference type="GO" id="GO:0006511">
    <property type="term" value="P:ubiquitin-dependent protein catabolic process"/>
    <property type="evidence" value="ECO:0007669"/>
    <property type="project" value="TreeGrafter"/>
</dbReference>
<evidence type="ECO:0000259" key="9">
    <source>
        <dbReference type="PROSITE" id="PS50089"/>
    </source>
</evidence>
<evidence type="ECO:0000313" key="10">
    <source>
        <dbReference type="EMBL" id="WOL20662.1"/>
    </source>
</evidence>
<sequence>MPSGTLPELKVNLKFRPTSSGPSIRYSFRPSFSRILDDAAWTQQTEQMLRPVLGHLPHRDFRVIVDFFVSYSAAARGHFLAPRGRKVMVCALLTGPAAGGVVDRILQLYSSETDTAGFGGRPASAAAVESLETVVFDEKDMAGGGSQTSCAICLDDFESASELTVMPCRHQFHSGCLKEWLLRSHSCPLCRFSLPVEAVGEEEQLDGQDSIISST</sequence>
<dbReference type="InterPro" id="IPR013083">
    <property type="entry name" value="Znf_RING/FYVE/PHD"/>
</dbReference>
<keyword evidence="3" id="KW-0808">Transferase</keyword>
<dbReference type="SMART" id="SM00744">
    <property type="entry name" value="RINGv"/>
    <property type="match status" value="1"/>
</dbReference>
<dbReference type="InterPro" id="IPR001841">
    <property type="entry name" value="Znf_RING"/>
</dbReference>
<dbReference type="PANTHER" id="PTHR45931">
    <property type="entry name" value="SI:CH211-59O9.10"/>
    <property type="match status" value="1"/>
</dbReference>
<dbReference type="GO" id="GO:0005634">
    <property type="term" value="C:nucleus"/>
    <property type="evidence" value="ECO:0007669"/>
    <property type="project" value="TreeGrafter"/>
</dbReference>
<dbReference type="Pfam" id="PF13639">
    <property type="entry name" value="zf-RING_2"/>
    <property type="match status" value="1"/>
</dbReference>
<keyword evidence="7" id="KW-0862">Zinc</keyword>
<dbReference type="PANTHER" id="PTHR45931:SF16">
    <property type="entry name" value="RING_U-BOX SUPERFAMILY PROTEIN"/>
    <property type="match status" value="1"/>
</dbReference>
<evidence type="ECO:0000256" key="4">
    <source>
        <dbReference type="ARBA" id="ARBA00022723"/>
    </source>
</evidence>
<comment type="catalytic activity">
    <reaction evidence="1">
        <text>S-ubiquitinyl-[E2 ubiquitin-conjugating enzyme]-L-cysteine + [acceptor protein]-L-lysine = [E2 ubiquitin-conjugating enzyme]-L-cysteine + N(6)-ubiquitinyl-[acceptor protein]-L-lysine.</text>
        <dbReference type="EC" id="2.3.2.27"/>
    </reaction>
</comment>
<feature type="domain" description="RING-type" evidence="9">
    <location>
        <begin position="150"/>
        <end position="191"/>
    </location>
</feature>
<evidence type="ECO:0000256" key="1">
    <source>
        <dbReference type="ARBA" id="ARBA00000900"/>
    </source>
</evidence>
<evidence type="ECO:0000313" key="11">
    <source>
        <dbReference type="Proteomes" id="UP001327560"/>
    </source>
</evidence>
<proteinExistence type="predicted"/>
<protein>
    <recommendedName>
        <fullName evidence="2">RING-type E3 ubiquitin transferase</fullName>
        <ecNumber evidence="2">2.3.2.27</ecNumber>
    </recommendedName>
</protein>
<evidence type="ECO:0000256" key="2">
    <source>
        <dbReference type="ARBA" id="ARBA00012483"/>
    </source>
</evidence>